<proteinExistence type="predicted"/>
<feature type="compositionally biased region" description="Basic and acidic residues" evidence="1">
    <location>
        <begin position="65"/>
        <end position="82"/>
    </location>
</feature>
<feature type="compositionally biased region" description="Low complexity" evidence="1">
    <location>
        <begin position="37"/>
        <end position="51"/>
    </location>
</feature>
<sequence length="102" mass="10865">MVRRSARTGIRDPRRYGRHGTCAALSARPRQAPPPGAARGPVTVAPTDAPTPAAPHDRKGRRGAGHTDRCGPDAHGIADRPAFRPNTRCQSFTGCARTKECT</sequence>
<evidence type="ECO:0000256" key="1">
    <source>
        <dbReference type="SAM" id="MobiDB-lite"/>
    </source>
</evidence>
<evidence type="ECO:0000313" key="2">
    <source>
        <dbReference type="EMBL" id="GEB53927.1"/>
    </source>
</evidence>
<gene>
    <name evidence="2" type="ORF">SCA03_64780</name>
</gene>
<comment type="caution">
    <text evidence="2">The sequence shown here is derived from an EMBL/GenBank/DDBJ whole genome shotgun (WGS) entry which is preliminary data.</text>
</comment>
<organism evidence="2 3">
    <name type="scientific">Streptomyces cacaoi</name>
    <dbReference type="NCBI Taxonomy" id="1898"/>
    <lineage>
        <taxon>Bacteria</taxon>
        <taxon>Bacillati</taxon>
        <taxon>Actinomycetota</taxon>
        <taxon>Actinomycetes</taxon>
        <taxon>Kitasatosporales</taxon>
        <taxon>Streptomycetaceae</taxon>
        <taxon>Streptomyces</taxon>
    </lineage>
</organism>
<feature type="region of interest" description="Disordered" evidence="1">
    <location>
        <begin position="1"/>
        <end position="89"/>
    </location>
</feature>
<keyword evidence="3" id="KW-1185">Reference proteome</keyword>
<dbReference type="AlphaFoldDB" id="A0A4Y3RB63"/>
<reference evidence="2 3" key="1">
    <citation type="submission" date="2019-06" db="EMBL/GenBank/DDBJ databases">
        <title>Whole genome shotgun sequence of Streptomyces cacaoi subsp. cacaoi NBRC 12748.</title>
        <authorList>
            <person name="Hosoyama A."/>
            <person name="Uohara A."/>
            <person name="Ohji S."/>
            <person name="Ichikawa N."/>
        </authorList>
    </citation>
    <scope>NUCLEOTIDE SEQUENCE [LARGE SCALE GENOMIC DNA]</scope>
    <source>
        <strain evidence="2 3">NBRC 12748</strain>
    </source>
</reference>
<dbReference type="Proteomes" id="UP000319210">
    <property type="component" value="Unassembled WGS sequence"/>
</dbReference>
<accession>A0A4Y3RB63</accession>
<dbReference type="EMBL" id="BJMM01000071">
    <property type="protein sequence ID" value="GEB53927.1"/>
    <property type="molecule type" value="Genomic_DNA"/>
</dbReference>
<protein>
    <submittedName>
        <fullName evidence="2">Uncharacterized protein</fullName>
    </submittedName>
</protein>
<name>A0A4Y3RB63_STRCI</name>
<evidence type="ECO:0000313" key="3">
    <source>
        <dbReference type="Proteomes" id="UP000319210"/>
    </source>
</evidence>